<keyword evidence="6" id="KW-1185">Reference proteome</keyword>
<comment type="similarity">
    <text evidence="3">Belongs to the KTI12 family.</text>
</comment>
<dbReference type="OrthoDB" id="9972657at2759"/>
<dbReference type="Pfam" id="PF08433">
    <property type="entry name" value="KTI12"/>
    <property type="match status" value="1"/>
</dbReference>
<name>A0A0D2M8P8_9CHLO</name>
<reference evidence="5 6" key="1">
    <citation type="journal article" date="2013" name="BMC Genomics">
        <title>Reconstruction of the lipid metabolism for the microalga Monoraphidium neglectum from its genome sequence reveals characteristics suitable for biofuel production.</title>
        <authorList>
            <person name="Bogen C."/>
            <person name="Al-Dilaimi A."/>
            <person name="Albersmeier A."/>
            <person name="Wichmann J."/>
            <person name="Grundmann M."/>
            <person name="Rupp O."/>
            <person name="Lauersen K.J."/>
            <person name="Blifernez-Klassen O."/>
            <person name="Kalinowski J."/>
            <person name="Goesmann A."/>
            <person name="Mussgnug J.H."/>
            <person name="Kruse O."/>
        </authorList>
    </citation>
    <scope>NUCLEOTIDE SEQUENCE [LARGE SCALE GENOMIC DNA]</scope>
    <source>
        <strain evidence="5 6">SAG 48.87</strain>
    </source>
</reference>
<dbReference type="PANTHER" id="PTHR12435">
    <property type="match status" value="1"/>
</dbReference>
<keyword evidence="2" id="KW-0067">ATP-binding</keyword>
<evidence type="ECO:0008006" key="7">
    <source>
        <dbReference type="Google" id="ProtNLM"/>
    </source>
</evidence>
<gene>
    <name evidence="5" type="ORF">MNEG_8322</name>
</gene>
<keyword evidence="1" id="KW-0547">Nucleotide-binding</keyword>
<evidence type="ECO:0000313" key="5">
    <source>
        <dbReference type="EMBL" id="KIY99639.1"/>
    </source>
</evidence>
<dbReference type="RefSeq" id="XP_013898659.1">
    <property type="nucleotide sequence ID" value="XM_014043205.1"/>
</dbReference>
<dbReference type="Proteomes" id="UP000054498">
    <property type="component" value="Unassembled WGS sequence"/>
</dbReference>
<evidence type="ECO:0000313" key="6">
    <source>
        <dbReference type="Proteomes" id="UP000054498"/>
    </source>
</evidence>
<sequence>MPLVVLAGQPASGKSTAAAQLRALLELHGPVEVLDEPSLHLERNAAYSCSAHEKMARATLKSAVERVLTKRSLVILDSLNNIKGYRYEVWCIARTLGTRYCVVRRSMACQRGTTPAHNGSAGPLTAHNAGAEESSGDLADTVFHAAAIRYRFDDLARRFEMPDSRNRWDAPLFTLRPAGDHAECAEVLDLVAATVTGAAEAPGNAAGAAAATGQLLQPTIATTNPGLLGTNVLHEIDSAAQTVVTAISNAQTQAGGGPAGLLDIGGGAGKLQLTRLVPLAELRRHKRAFLKLATKITFSRIADATTAQRMFVDYLRQQL</sequence>
<dbReference type="Gene3D" id="3.40.50.300">
    <property type="entry name" value="P-loop containing nucleotide triphosphate hydrolases"/>
    <property type="match status" value="1"/>
</dbReference>
<evidence type="ECO:0000256" key="1">
    <source>
        <dbReference type="ARBA" id="ARBA00022741"/>
    </source>
</evidence>
<dbReference type="CDD" id="cd02019">
    <property type="entry name" value="NK"/>
    <property type="match status" value="1"/>
</dbReference>
<dbReference type="InterPro" id="IPR027417">
    <property type="entry name" value="P-loop_NTPase"/>
</dbReference>
<dbReference type="KEGG" id="mng:MNEG_8322"/>
<dbReference type="AlphaFoldDB" id="A0A0D2M8P8"/>
<evidence type="ECO:0000256" key="4">
    <source>
        <dbReference type="SAM" id="MobiDB-lite"/>
    </source>
</evidence>
<dbReference type="STRING" id="145388.A0A0D2M8P8"/>
<evidence type="ECO:0000256" key="3">
    <source>
        <dbReference type="ARBA" id="ARBA00025768"/>
    </source>
</evidence>
<dbReference type="GO" id="GO:0005524">
    <property type="term" value="F:ATP binding"/>
    <property type="evidence" value="ECO:0007669"/>
    <property type="project" value="UniProtKB-KW"/>
</dbReference>
<evidence type="ECO:0000256" key="2">
    <source>
        <dbReference type="ARBA" id="ARBA00022840"/>
    </source>
</evidence>
<dbReference type="EMBL" id="KK101786">
    <property type="protein sequence ID" value="KIY99639.1"/>
    <property type="molecule type" value="Genomic_DNA"/>
</dbReference>
<feature type="region of interest" description="Disordered" evidence="4">
    <location>
        <begin position="112"/>
        <end position="133"/>
    </location>
</feature>
<dbReference type="SUPFAM" id="SSF52540">
    <property type="entry name" value="P-loop containing nucleoside triphosphate hydrolases"/>
    <property type="match status" value="1"/>
</dbReference>
<proteinExistence type="inferred from homology"/>
<protein>
    <recommendedName>
        <fullName evidence="7">Protein KTI12</fullName>
    </recommendedName>
</protein>
<dbReference type="InterPro" id="IPR013641">
    <property type="entry name" value="KTI12/PSTK"/>
</dbReference>
<accession>A0A0D2M8P8</accession>
<dbReference type="GeneID" id="25741198"/>
<organism evidence="5 6">
    <name type="scientific">Monoraphidium neglectum</name>
    <dbReference type="NCBI Taxonomy" id="145388"/>
    <lineage>
        <taxon>Eukaryota</taxon>
        <taxon>Viridiplantae</taxon>
        <taxon>Chlorophyta</taxon>
        <taxon>core chlorophytes</taxon>
        <taxon>Chlorophyceae</taxon>
        <taxon>CS clade</taxon>
        <taxon>Sphaeropleales</taxon>
        <taxon>Selenastraceae</taxon>
        <taxon>Monoraphidium</taxon>
    </lineage>
</organism>